<gene>
    <name evidence="2" type="ORF">K432DRAFT_232652</name>
</gene>
<organism evidence="2 3">
    <name type="scientific">Lepidopterella palustris CBS 459.81</name>
    <dbReference type="NCBI Taxonomy" id="1314670"/>
    <lineage>
        <taxon>Eukaryota</taxon>
        <taxon>Fungi</taxon>
        <taxon>Dikarya</taxon>
        <taxon>Ascomycota</taxon>
        <taxon>Pezizomycotina</taxon>
        <taxon>Dothideomycetes</taxon>
        <taxon>Pleosporomycetidae</taxon>
        <taxon>Mytilinidiales</taxon>
        <taxon>Argynnaceae</taxon>
        <taxon>Lepidopterella</taxon>
    </lineage>
</organism>
<feature type="non-terminal residue" evidence="2">
    <location>
        <position position="1"/>
    </location>
</feature>
<dbReference type="InterPro" id="IPR036770">
    <property type="entry name" value="Ankyrin_rpt-contain_sf"/>
</dbReference>
<dbReference type="AlphaFoldDB" id="A0A8E2J8U4"/>
<protein>
    <recommendedName>
        <fullName evidence="4">Ankyrin repeat protein</fullName>
    </recommendedName>
</protein>
<dbReference type="InterPro" id="IPR002110">
    <property type="entry name" value="Ankyrin_rpt"/>
</dbReference>
<keyword evidence="3" id="KW-1185">Reference proteome</keyword>
<name>A0A8E2J8U4_9PEZI</name>
<evidence type="ECO:0000313" key="2">
    <source>
        <dbReference type="EMBL" id="OCK73532.1"/>
    </source>
</evidence>
<dbReference type="OrthoDB" id="427518at2759"/>
<proteinExistence type="predicted"/>
<reference evidence="2 3" key="1">
    <citation type="journal article" date="2016" name="Nat. Commun.">
        <title>Ectomycorrhizal ecology is imprinted in the genome of the dominant symbiotic fungus Cenococcum geophilum.</title>
        <authorList>
            <consortium name="DOE Joint Genome Institute"/>
            <person name="Peter M."/>
            <person name="Kohler A."/>
            <person name="Ohm R.A."/>
            <person name="Kuo A."/>
            <person name="Krutzmann J."/>
            <person name="Morin E."/>
            <person name="Arend M."/>
            <person name="Barry K.W."/>
            <person name="Binder M."/>
            <person name="Choi C."/>
            <person name="Clum A."/>
            <person name="Copeland A."/>
            <person name="Grisel N."/>
            <person name="Haridas S."/>
            <person name="Kipfer T."/>
            <person name="LaButti K."/>
            <person name="Lindquist E."/>
            <person name="Lipzen A."/>
            <person name="Maire R."/>
            <person name="Meier B."/>
            <person name="Mihaltcheva S."/>
            <person name="Molinier V."/>
            <person name="Murat C."/>
            <person name="Poggeler S."/>
            <person name="Quandt C.A."/>
            <person name="Sperisen C."/>
            <person name="Tritt A."/>
            <person name="Tisserant E."/>
            <person name="Crous P.W."/>
            <person name="Henrissat B."/>
            <person name="Nehls U."/>
            <person name="Egli S."/>
            <person name="Spatafora J.W."/>
            <person name="Grigoriev I.V."/>
            <person name="Martin F.M."/>
        </authorList>
    </citation>
    <scope>NUCLEOTIDE SEQUENCE [LARGE SCALE GENOMIC DNA]</scope>
    <source>
        <strain evidence="2 3">CBS 459.81</strain>
    </source>
</reference>
<evidence type="ECO:0000313" key="3">
    <source>
        <dbReference type="Proteomes" id="UP000250266"/>
    </source>
</evidence>
<dbReference type="Proteomes" id="UP000250266">
    <property type="component" value="Unassembled WGS sequence"/>
</dbReference>
<dbReference type="SUPFAM" id="SSF48403">
    <property type="entry name" value="Ankyrin repeat"/>
    <property type="match status" value="1"/>
</dbReference>
<evidence type="ECO:0008006" key="4">
    <source>
        <dbReference type="Google" id="ProtNLM"/>
    </source>
</evidence>
<feature type="repeat" description="ANK" evidence="1">
    <location>
        <begin position="32"/>
        <end position="57"/>
    </location>
</feature>
<dbReference type="EMBL" id="KV745739">
    <property type="protein sequence ID" value="OCK73532.1"/>
    <property type="molecule type" value="Genomic_DNA"/>
</dbReference>
<sequence length="57" mass="5684">ALQAAAEGGHLAVVERLLLEKAEVNAAAGEHNGRTALQAAAGGGHLAVFKRLQQAGA</sequence>
<dbReference type="PROSITE" id="PS50088">
    <property type="entry name" value="ANK_REPEAT"/>
    <property type="match status" value="1"/>
</dbReference>
<dbReference type="Pfam" id="PF13637">
    <property type="entry name" value="Ank_4"/>
    <property type="match status" value="1"/>
</dbReference>
<evidence type="ECO:0000256" key="1">
    <source>
        <dbReference type="PROSITE-ProRule" id="PRU00023"/>
    </source>
</evidence>
<accession>A0A8E2J8U4</accession>
<keyword evidence="1" id="KW-0040">ANK repeat</keyword>
<dbReference type="PROSITE" id="PS50297">
    <property type="entry name" value="ANK_REP_REGION"/>
    <property type="match status" value="1"/>
</dbReference>
<dbReference type="Gene3D" id="1.25.40.20">
    <property type="entry name" value="Ankyrin repeat-containing domain"/>
    <property type="match status" value="1"/>
</dbReference>